<dbReference type="GO" id="GO:0005615">
    <property type="term" value="C:extracellular space"/>
    <property type="evidence" value="ECO:0007669"/>
    <property type="project" value="TreeGrafter"/>
</dbReference>
<evidence type="ECO:0000256" key="4">
    <source>
        <dbReference type="ARBA" id="ARBA00023157"/>
    </source>
</evidence>
<dbReference type="GO" id="GO:0046872">
    <property type="term" value="F:metal ion binding"/>
    <property type="evidence" value="ECO:0007669"/>
    <property type="project" value="UniProtKB-KW"/>
</dbReference>
<evidence type="ECO:0000313" key="6">
    <source>
        <dbReference type="EMBL" id="KAJ7339395.1"/>
    </source>
</evidence>
<gene>
    <name evidence="6" type="ORF">OS493_005790</name>
</gene>
<dbReference type="InterPro" id="IPR036056">
    <property type="entry name" value="Fibrinogen-like_C"/>
</dbReference>
<evidence type="ECO:0000313" key="7">
    <source>
        <dbReference type="Proteomes" id="UP001163046"/>
    </source>
</evidence>
<sequence>MRPLFSLLVCKILAIPSFAEDASSVISSQAMITLQHHRISGHTFKAFSSSSLISCGLQCTRNPRCVSTNFKATQPSEKGVCELNDQGMAWPADKKDLEYEEGVIFTQYQSIEGTYNYKSCLDIRADIPDSLSGLYSIQPVPGGKVITVYCEMAIAGGGFTFVPRTAIRGIESQQLISALFTNRTKVLMRIQKKDGTQPYTLVEQLPEYKQHLLGARVNNYDGYTSPKNSHMGDYLLLGILPANVAGVFGKILGFQSNGIALRYTNCGGNRNNLFAFLPNHSDLPPNGAVPGDYERVGMAVDWRNTAVPPPSGRTMPNEFFFLTEVHMGGCGCYTSSDRWTDALGTAIGFR</sequence>
<reference evidence="6" key="1">
    <citation type="submission" date="2023-01" db="EMBL/GenBank/DDBJ databases">
        <title>Genome assembly of the deep-sea coral Lophelia pertusa.</title>
        <authorList>
            <person name="Herrera S."/>
            <person name="Cordes E."/>
        </authorList>
    </citation>
    <scope>NUCLEOTIDE SEQUENCE</scope>
    <source>
        <strain evidence="6">USNM1676648</strain>
        <tissue evidence="6">Polyp</tissue>
    </source>
</reference>
<evidence type="ECO:0008006" key="8">
    <source>
        <dbReference type="Google" id="ProtNLM"/>
    </source>
</evidence>
<dbReference type="AlphaFoldDB" id="A0A9W9YFD5"/>
<evidence type="ECO:0000256" key="1">
    <source>
        <dbReference type="ARBA" id="ARBA00022723"/>
    </source>
</evidence>
<dbReference type="PANTHER" id="PTHR16146:SF46">
    <property type="entry name" value="INTELECTIN-1A-RELATED"/>
    <property type="match status" value="1"/>
</dbReference>
<evidence type="ECO:0000256" key="5">
    <source>
        <dbReference type="SAM" id="SignalP"/>
    </source>
</evidence>
<organism evidence="6 7">
    <name type="scientific">Desmophyllum pertusum</name>
    <dbReference type="NCBI Taxonomy" id="174260"/>
    <lineage>
        <taxon>Eukaryota</taxon>
        <taxon>Metazoa</taxon>
        <taxon>Cnidaria</taxon>
        <taxon>Anthozoa</taxon>
        <taxon>Hexacorallia</taxon>
        <taxon>Scleractinia</taxon>
        <taxon>Caryophylliina</taxon>
        <taxon>Caryophylliidae</taxon>
        <taxon>Desmophyllum</taxon>
    </lineage>
</organism>
<dbReference type="SUPFAM" id="SSF56496">
    <property type="entry name" value="Fibrinogen C-terminal domain-like"/>
    <property type="match status" value="1"/>
</dbReference>
<keyword evidence="7" id="KW-1185">Reference proteome</keyword>
<accession>A0A9W9YFD5</accession>
<dbReference type="InterPro" id="IPR014716">
    <property type="entry name" value="Fibrinogen_a/b/g_C_1"/>
</dbReference>
<dbReference type="EMBL" id="MU827779">
    <property type="protein sequence ID" value="KAJ7339395.1"/>
    <property type="molecule type" value="Genomic_DNA"/>
</dbReference>
<dbReference type="Gene3D" id="3.90.215.10">
    <property type="entry name" value="Gamma Fibrinogen, chain A, domain 1"/>
    <property type="match status" value="1"/>
</dbReference>
<keyword evidence="4" id="KW-1015">Disulfide bond</keyword>
<dbReference type="NCBIfam" id="NF040941">
    <property type="entry name" value="GGGWT_bact"/>
    <property type="match status" value="1"/>
</dbReference>
<dbReference type="PANTHER" id="PTHR16146">
    <property type="entry name" value="INTELECTIN"/>
    <property type="match status" value="1"/>
</dbReference>
<feature type="chain" id="PRO_5040846351" description="Apple domain-containing protein" evidence="5">
    <location>
        <begin position="20"/>
        <end position="350"/>
    </location>
</feature>
<keyword evidence="1" id="KW-0479">Metal-binding</keyword>
<keyword evidence="3" id="KW-0106">Calcium</keyword>
<dbReference type="GO" id="GO:0070492">
    <property type="term" value="F:oligosaccharide binding"/>
    <property type="evidence" value="ECO:0007669"/>
    <property type="project" value="TreeGrafter"/>
</dbReference>
<keyword evidence="2" id="KW-0430">Lectin</keyword>
<proteinExistence type="predicted"/>
<protein>
    <recommendedName>
        <fullName evidence="8">Apple domain-containing protein</fullName>
    </recommendedName>
</protein>
<dbReference type="Proteomes" id="UP001163046">
    <property type="component" value="Unassembled WGS sequence"/>
</dbReference>
<dbReference type="OrthoDB" id="5973321at2759"/>
<keyword evidence="5" id="KW-0732">Signal</keyword>
<evidence type="ECO:0000256" key="2">
    <source>
        <dbReference type="ARBA" id="ARBA00022734"/>
    </source>
</evidence>
<evidence type="ECO:0000256" key="3">
    <source>
        <dbReference type="ARBA" id="ARBA00022837"/>
    </source>
</evidence>
<comment type="caution">
    <text evidence="6">The sequence shown here is derived from an EMBL/GenBank/DDBJ whole genome shotgun (WGS) entry which is preliminary data.</text>
</comment>
<name>A0A9W9YFD5_9CNID</name>
<feature type="signal peptide" evidence="5">
    <location>
        <begin position="1"/>
        <end position="19"/>
    </location>
</feature>